<dbReference type="KEGG" id="paqt:E8L99_21870"/>
<evidence type="ECO:0000256" key="2">
    <source>
        <dbReference type="ARBA" id="ARBA00021874"/>
    </source>
</evidence>
<dbReference type="InterPro" id="IPR023631">
    <property type="entry name" value="Amidase_dom"/>
</dbReference>
<protein>
    <recommendedName>
        <fullName evidence="2">Indoleacetamide hydrolase</fullName>
    </recommendedName>
</protein>
<dbReference type="Pfam" id="PF01425">
    <property type="entry name" value="Amidase"/>
    <property type="match status" value="1"/>
</dbReference>
<dbReference type="InterPro" id="IPR036928">
    <property type="entry name" value="AS_sf"/>
</dbReference>
<organism evidence="4 5">
    <name type="scientific">Phreatobacter aquaticus</name>
    <dbReference type="NCBI Taxonomy" id="2570229"/>
    <lineage>
        <taxon>Bacteria</taxon>
        <taxon>Pseudomonadati</taxon>
        <taxon>Pseudomonadota</taxon>
        <taxon>Alphaproteobacteria</taxon>
        <taxon>Hyphomicrobiales</taxon>
        <taxon>Phreatobacteraceae</taxon>
        <taxon>Phreatobacter</taxon>
    </lineage>
</organism>
<dbReference type="EMBL" id="CP039865">
    <property type="protein sequence ID" value="QCK88215.1"/>
    <property type="molecule type" value="Genomic_DNA"/>
</dbReference>
<dbReference type="Gene3D" id="3.90.1300.10">
    <property type="entry name" value="Amidase signature (AS) domain"/>
    <property type="match status" value="1"/>
</dbReference>
<comment type="function">
    <text evidence="1">Hydrolyzes indole-3-acetamide (IAM) into indole-3-acetic acid (IAA).</text>
</comment>
<proteinExistence type="predicted"/>
<feature type="domain" description="Amidase" evidence="3">
    <location>
        <begin position="29"/>
        <end position="444"/>
    </location>
</feature>
<gene>
    <name evidence="4" type="ORF">E8L99_21870</name>
</gene>
<dbReference type="OrthoDB" id="9811471at2"/>
<dbReference type="PROSITE" id="PS00571">
    <property type="entry name" value="AMIDASES"/>
    <property type="match status" value="1"/>
</dbReference>
<name>A0A4D7QLW8_9HYPH</name>
<accession>A0A4D7QLW8</accession>
<reference evidence="4 5" key="1">
    <citation type="submission" date="2019-04" db="EMBL/GenBank/DDBJ databases">
        <title>Phreatobacter aquaticus sp. nov.</title>
        <authorList>
            <person name="Choi A."/>
            <person name="Baek K."/>
        </authorList>
    </citation>
    <scope>NUCLEOTIDE SEQUENCE [LARGE SCALE GENOMIC DNA]</scope>
    <source>
        <strain evidence="4 5">NMCR1094</strain>
    </source>
</reference>
<evidence type="ECO:0000313" key="4">
    <source>
        <dbReference type="EMBL" id="QCK88215.1"/>
    </source>
</evidence>
<dbReference type="PANTHER" id="PTHR11895:SF176">
    <property type="entry name" value="AMIDASE AMID-RELATED"/>
    <property type="match status" value="1"/>
</dbReference>
<dbReference type="InterPro" id="IPR020556">
    <property type="entry name" value="Amidase_CS"/>
</dbReference>
<dbReference type="SUPFAM" id="SSF75304">
    <property type="entry name" value="Amidase signature (AS) enzymes"/>
    <property type="match status" value="1"/>
</dbReference>
<keyword evidence="5" id="KW-1185">Reference proteome</keyword>
<dbReference type="RefSeq" id="WP_137101543.1">
    <property type="nucleotide sequence ID" value="NZ_CP039865.1"/>
</dbReference>
<dbReference type="InterPro" id="IPR000120">
    <property type="entry name" value="Amidase"/>
</dbReference>
<evidence type="ECO:0000256" key="1">
    <source>
        <dbReference type="ARBA" id="ARBA00003871"/>
    </source>
</evidence>
<dbReference type="AlphaFoldDB" id="A0A4D7QLW8"/>
<dbReference type="PANTHER" id="PTHR11895">
    <property type="entry name" value="TRANSAMIDASE"/>
    <property type="match status" value="1"/>
</dbReference>
<evidence type="ECO:0000259" key="3">
    <source>
        <dbReference type="Pfam" id="PF01425"/>
    </source>
</evidence>
<dbReference type="Proteomes" id="UP000298588">
    <property type="component" value="Chromosome"/>
</dbReference>
<sequence length="464" mass="47124">MTSPADLAPLGAIATASAIADGKVSARAVIDHALERIGAENTRLHAFIAVTSDEARAEADMLDALQAKGHRRGPFHGVPLAVKDIIDVSGQKTRAGSVTRDHLGPASADAWCVARLRAAGAVVVGKTNTVEYAFGGWGTNVIAGTPVNPHDRKVHRVPGGSSSGSGVAVGAGLVPLAFGTDTGGSVRLPAAWCGLVGHKTSYGLISRSGVVPLALAFDTIGPMTRTVRDAAVMAQVMLGSDPTDASTTGAPGLDLVTGLEAGVKGLTLGLLDLGGLTVDPEVAAAIDASAKALEKAGARIVRVTLPETVSAYTGLCGALMMVEGYSRYGKLADADPCLVGAPVAGRMRGGKAISGPAYFDAVEARIQRIASANAALDGIDALILPTTLFTAIPVSEVDEDGAPGGLTRFVNYLEWCGVSVPVAKSRAGMPIGLQVVARRYRDDLALRIARAAELAAGGPLALPA</sequence>
<dbReference type="GO" id="GO:0003824">
    <property type="term" value="F:catalytic activity"/>
    <property type="evidence" value="ECO:0007669"/>
    <property type="project" value="InterPro"/>
</dbReference>
<evidence type="ECO:0000313" key="5">
    <source>
        <dbReference type="Proteomes" id="UP000298588"/>
    </source>
</evidence>